<evidence type="ECO:0000256" key="1">
    <source>
        <dbReference type="ARBA" id="ARBA00004141"/>
    </source>
</evidence>
<dbReference type="PANTHER" id="PTHR23501:SF107">
    <property type="entry name" value="TRANSPORTER, PUTATIVE (AFU_ORTHOLOGUE AFUA_7G04730)-RELATED"/>
    <property type="match status" value="1"/>
</dbReference>
<dbReference type="InParanoid" id="W3XLX6"/>
<dbReference type="OrthoDB" id="4078873at2759"/>
<organism evidence="8 9">
    <name type="scientific">Pestalotiopsis fici (strain W106-1 / CGMCC3.15140)</name>
    <dbReference type="NCBI Taxonomy" id="1229662"/>
    <lineage>
        <taxon>Eukaryota</taxon>
        <taxon>Fungi</taxon>
        <taxon>Dikarya</taxon>
        <taxon>Ascomycota</taxon>
        <taxon>Pezizomycotina</taxon>
        <taxon>Sordariomycetes</taxon>
        <taxon>Xylariomycetidae</taxon>
        <taxon>Amphisphaeriales</taxon>
        <taxon>Sporocadaceae</taxon>
        <taxon>Pestalotiopsis</taxon>
    </lineage>
</organism>
<dbReference type="GeneID" id="19265087"/>
<keyword evidence="2" id="KW-0813">Transport</keyword>
<dbReference type="Gene3D" id="1.20.1250.20">
    <property type="entry name" value="MFS general substrate transporter like domains"/>
    <property type="match status" value="2"/>
</dbReference>
<dbReference type="OMA" id="QMADPIG"/>
<feature type="compositionally biased region" description="Basic and acidic residues" evidence="6">
    <location>
        <begin position="33"/>
        <end position="45"/>
    </location>
</feature>
<dbReference type="Pfam" id="PF06609">
    <property type="entry name" value="TRI12"/>
    <property type="match status" value="1"/>
</dbReference>
<feature type="transmembrane region" description="Helical" evidence="7">
    <location>
        <begin position="264"/>
        <end position="290"/>
    </location>
</feature>
<evidence type="ECO:0008006" key="10">
    <source>
        <dbReference type="Google" id="ProtNLM"/>
    </source>
</evidence>
<dbReference type="PANTHER" id="PTHR23501">
    <property type="entry name" value="MAJOR FACILITATOR SUPERFAMILY"/>
    <property type="match status" value="1"/>
</dbReference>
<dbReference type="eggNOG" id="KOG0254">
    <property type="taxonomic scope" value="Eukaryota"/>
</dbReference>
<name>W3XLX6_PESFW</name>
<keyword evidence="4 7" id="KW-1133">Transmembrane helix</keyword>
<feature type="transmembrane region" description="Helical" evidence="7">
    <location>
        <begin position="545"/>
        <end position="563"/>
    </location>
</feature>
<dbReference type="AlphaFoldDB" id="W3XLX6"/>
<feature type="transmembrane region" description="Helical" evidence="7">
    <location>
        <begin position="160"/>
        <end position="178"/>
    </location>
</feature>
<feature type="transmembrane region" description="Helical" evidence="7">
    <location>
        <begin position="469"/>
        <end position="491"/>
    </location>
</feature>
<feature type="region of interest" description="Disordered" evidence="6">
    <location>
        <begin position="1"/>
        <end position="45"/>
    </location>
</feature>
<dbReference type="RefSeq" id="XP_007826846.1">
    <property type="nucleotide sequence ID" value="XM_007828655.1"/>
</dbReference>
<feature type="transmembrane region" description="Helical" evidence="7">
    <location>
        <begin position="430"/>
        <end position="448"/>
    </location>
</feature>
<feature type="transmembrane region" description="Helical" evidence="7">
    <location>
        <begin position="218"/>
        <end position="241"/>
    </location>
</feature>
<feature type="transmembrane region" description="Helical" evidence="7">
    <location>
        <begin position="62"/>
        <end position="80"/>
    </location>
</feature>
<dbReference type="EMBL" id="KI912109">
    <property type="protein sequence ID" value="ETS86246.1"/>
    <property type="molecule type" value="Genomic_DNA"/>
</dbReference>
<feature type="transmembrane region" description="Helical" evidence="7">
    <location>
        <begin position="380"/>
        <end position="398"/>
    </location>
</feature>
<feature type="transmembrane region" description="Helical" evidence="7">
    <location>
        <begin position="131"/>
        <end position="148"/>
    </location>
</feature>
<accession>W3XLX6</accession>
<dbReference type="HOGENOM" id="CLU_012970_1_0_1"/>
<evidence type="ECO:0000313" key="9">
    <source>
        <dbReference type="Proteomes" id="UP000030651"/>
    </source>
</evidence>
<evidence type="ECO:0000256" key="4">
    <source>
        <dbReference type="ARBA" id="ARBA00022989"/>
    </source>
</evidence>
<comment type="subcellular location">
    <subcellularLocation>
        <location evidence="1">Membrane</location>
        <topology evidence="1">Multi-pass membrane protein</topology>
    </subcellularLocation>
</comment>
<reference evidence="9" key="1">
    <citation type="journal article" date="2015" name="BMC Genomics">
        <title>Genomic and transcriptomic analysis of the endophytic fungus Pestalotiopsis fici reveals its lifestyle and high potential for synthesis of natural products.</title>
        <authorList>
            <person name="Wang X."/>
            <person name="Zhang X."/>
            <person name="Liu L."/>
            <person name="Xiang M."/>
            <person name="Wang W."/>
            <person name="Sun X."/>
            <person name="Che Y."/>
            <person name="Guo L."/>
            <person name="Liu G."/>
            <person name="Guo L."/>
            <person name="Wang C."/>
            <person name="Yin W.B."/>
            <person name="Stadler M."/>
            <person name="Zhang X."/>
            <person name="Liu X."/>
        </authorList>
    </citation>
    <scope>NUCLEOTIDE SEQUENCE [LARGE SCALE GENOMIC DNA]</scope>
    <source>
        <strain evidence="9">W106-1 / CGMCC3.15140</strain>
    </source>
</reference>
<dbReference type="GO" id="GO:0005886">
    <property type="term" value="C:plasma membrane"/>
    <property type="evidence" value="ECO:0007669"/>
    <property type="project" value="TreeGrafter"/>
</dbReference>
<keyword evidence="3 7" id="KW-0812">Transmembrane</keyword>
<evidence type="ECO:0000256" key="7">
    <source>
        <dbReference type="SAM" id="Phobius"/>
    </source>
</evidence>
<proteinExistence type="predicted"/>
<evidence type="ECO:0000256" key="3">
    <source>
        <dbReference type="ARBA" id="ARBA00022692"/>
    </source>
</evidence>
<feature type="transmembrane region" description="Helical" evidence="7">
    <location>
        <begin position="100"/>
        <end position="119"/>
    </location>
</feature>
<sequence length="583" mass="64782">MAQPASEPVTTEPEVEPKRDVEIGQNVAQMPAEESKEPSLDDQKPEGVEQVEAITKLWTKKWLWITFVLIWFLNFVVDMLSSVQDSLSPYITSYFSKHGLLANINIPSRIIGGVVLLPVSKIIDLRGRTEGFIGSVVLIVVGMIMKAACTNVETYVAAQVFYWVGKAALGFVLTVFVADITTLRNRMIMLTLNATPTLATTFAGPEIAQLFYTYSNFRWAFGAWAIILVGFSGPVIGILFFQERKVKKAGIVRKRSGRTFIQSVKYYFIHFDVIGMVLIAAGFILFLLPFSLVSYSKAGWESAHIIVMIILGIICLGVFLAWEKYLTPVNFFPFELLNDRTVINAALTHALMFMTIFIWNAYYSSYLQVVHGLNIRDSNYVLNGLALTSYFIGPFVHPPNRSRQISSLASIPVYLLGTALIAYFRTPSAYVGYVTMCQILIGFGSALLTDTSRLAVMAAVPHKDVALSLVIHSLFTSIGSAIGYAIAGGMWTNMLPYKLAEYLPEDAKDQAWTIFGDITLQMQDPIGTPIRDAVIAAYGDVGRKMVIVGSALTPLMIITVLLWRNINVKDMQKEEKEDRGNVF</sequence>
<feature type="transmembrane region" description="Helical" evidence="7">
    <location>
        <begin position="302"/>
        <end position="322"/>
    </location>
</feature>
<evidence type="ECO:0000313" key="8">
    <source>
        <dbReference type="EMBL" id="ETS86246.1"/>
    </source>
</evidence>
<dbReference type="SUPFAM" id="SSF103473">
    <property type="entry name" value="MFS general substrate transporter"/>
    <property type="match status" value="2"/>
</dbReference>
<dbReference type="KEGG" id="pfy:PFICI_00074"/>
<dbReference type="GO" id="GO:0022857">
    <property type="term" value="F:transmembrane transporter activity"/>
    <property type="evidence" value="ECO:0007669"/>
    <property type="project" value="InterPro"/>
</dbReference>
<evidence type="ECO:0000256" key="2">
    <source>
        <dbReference type="ARBA" id="ARBA00022448"/>
    </source>
</evidence>
<feature type="transmembrane region" description="Helical" evidence="7">
    <location>
        <begin position="405"/>
        <end position="424"/>
    </location>
</feature>
<dbReference type="InterPro" id="IPR010573">
    <property type="entry name" value="MFS_Str1/Tri12-like"/>
</dbReference>
<evidence type="ECO:0000256" key="5">
    <source>
        <dbReference type="ARBA" id="ARBA00023136"/>
    </source>
</evidence>
<dbReference type="FunCoup" id="W3XLX6">
    <property type="interactions" value="22"/>
</dbReference>
<feature type="transmembrane region" description="Helical" evidence="7">
    <location>
        <begin position="190"/>
        <end position="212"/>
    </location>
</feature>
<dbReference type="InterPro" id="IPR036259">
    <property type="entry name" value="MFS_trans_sf"/>
</dbReference>
<keyword evidence="5 7" id="KW-0472">Membrane</keyword>
<evidence type="ECO:0000256" key="6">
    <source>
        <dbReference type="SAM" id="MobiDB-lite"/>
    </source>
</evidence>
<keyword evidence="9" id="KW-1185">Reference proteome</keyword>
<protein>
    <recommendedName>
        <fullName evidence="10">Siderophore iron transporter mirB</fullName>
    </recommendedName>
</protein>
<feature type="transmembrane region" description="Helical" evidence="7">
    <location>
        <begin position="342"/>
        <end position="360"/>
    </location>
</feature>
<dbReference type="Proteomes" id="UP000030651">
    <property type="component" value="Unassembled WGS sequence"/>
</dbReference>
<gene>
    <name evidence="8" type="ORF">PFICI_00074</name>
</gene>